<evidence type="ECO:0000256" key="1">
    <source>
        <dbReference type="ARBA" id="ARBA00001947"/>
    </source>
</evidence>
<dbReference type="Gene3D" id="3.40.50.10310">
    <property type="entry name" value="Creatininase"/>
    <property type="match status" value="1"/>
</dbReference>
<dbReference type="InterPro" id="IPR024087">
    <property type="entry name" value="Creatininase-like_sf"/>
</dbReference>
<dbReference type="PANTHER" id="PTHR35005:SF1">
    <property type="entry name" value="2-AMINO-5-FORMYLAMINO-6-RIBOSYLAMINOPYRIMIDIN-4(3H)-ONE 5'-MONOPHOSPHATE DEFORMYLASE"/>
    <property type="match status" value="1"/>
</dbReference>
<dbReference type="GO" id="GO:0009231">
    <property type="term" value="P:riboflavin biosynthetic process"/>
    <property type="evidence" value="ECO:0007669"/>
    <property type="project" value="TreeGrafter"/>
</dbReference>
<organism evidence="6">
    <name type="scientific">marine metagenome</name>
    <dbReference type="NCBI Taxonomy" id="408172"/>
    <lineage>
        <taxon>unclassified sequences</taxon>
        <taxon>metagenomes</taxon>
        <taxon>ecological metagenomes</taxon>
    </lineage>
</organism>
<dbReference type="GO" id="GO:0046872">
    <property type="term" value="F:metal ion binding"/>
    <property type="evidence" value="ECO:0007669"/>
    <property type="project" value="UniProtKB-KW"/>
</dbReference>
<feature type="non-terminal residue" evidence="6">
    <location>
        <position position="216"/>
    </location>
</feature>
<evidence type="ECO:0000256" key="3">
    <source>
        <dbReference type="ARBA" id="ARBA00022801"/>
    </source>
</evidence>
<evidence type="ECO:0008006" key="7">
    <source>
        <dbReference type="Google" id="ProtNLM"/>
    </source>
</evidence>
<comment type="cofactor">
    <cofactor evidence="1">
        <name>Zn(2+)</name>
        <dbReference type="ChEBI" id="CHEBI:29105"/>
    </cofactor>
</comment>
<dbReference type="Pfam" id="PF02633">
    <property type="entry name" value="Creatininase"/>
    <property type="match status" value="1"/>
</dbReference>
<dbReference type="InterPro" id="IPR003785">
    <property type="entry name" value="Creatininase/forma_Hydrolase"/>
</dbReference>
<evidence type="ECO:0000256" key="2">
    <source>
        <dbReference type="ARBA" id="ARBA00022723"/>
    </source>
</evidence>
<dbReference type="PANTHER" id="PTHR35005">
    <property type="entry name" value="3-DEHYDRO-SCYLLO-INOSOSE HYDROLASE"/>
    <property type="match status" value="1"/>
</dbReference>
<feature type="region of interest" description="Disordered" evidence="5">
    <location>
        <begin position="192"/>
        <end position="216"/>
    </location>
</feature>
<sequence length="216" mass="23693">MGKYRFAEMIWNEIRDAAQAGKVAVLPVATYEDHGPHLPVDTDVVLCTGICERAVAQIPDEAVLVPAIPHGYSPHHMDFHGTLTIEWDTFIKYVRDVCKSLSHHGFERILIVNGHGSNASPLDLAARLTVLANEGQAYCASVNHWDLRKAKTAGTELRDSDYGGTSHGGEYETALYLALKPELVEMDKAVDERSPMQNSFRTDLLAGTHPEGSGAR</sequence>
<keyword evidence="4" id="KW-0862">Zinc</keyword>
<name>A0A382MEV1_9ZZZZ</name>
<gene>
    <name evidence="6" type="ORF">METZ01_LOCUS299922</name>
</gene>
<reference evidence="6" key="1">
    <citation type="submission" date="2018-05" db="EMBL/GenBank/DDBJ databases">
        <authorList>
            <person name="Lanie J.A."/>
            <person name="Ng W.-L."/>
            <person name="Kazmierczak K.M."/>
            <person name="Andrzejewski T.M."/>
            <person name="Davidsen T.M."/>
            <person name="Wayne K.J."/>
            <person name="Tettelin H."/>
            <person name="Glass J.I."/>
            <person name="Rusch D."/>
            <person name="Podicherti R."/>
            <person name="Tsui H.-C.T."/>
            <person name="Winkler M.E."/>
        </authorList>
    </citation>
    <scope>NUCLEOTIDE SEQUENCE</scope>
</reference>
<evidence type="ECO:0000313" key="6">
    <source>
        <dbReference type="EMBL" id="SVC47068.1"/>
    </source>
</evidence>
<dbReference type="GO" id="GO:0016811">
    <property type="term" value="F:hydrolase activity, acting on carbon-nitrogen (but not peptide) bonds, in linear amides"/>
    <property type="evidence" value="ECO:0007669"/>
    <property type="project" value="TreeGrafter"/>
</dbReference>
<dbReference type="EMBL" id="UINC01093001">
    <property type="protein sequence ID" value="SVC47068.1"/>
    <property type="molecule type" value="Genomic_DNA"/>
</dbReference>
<evidence type="ECO:0000256" key="4">
    <source>
        <dbReference type="ARBA" id="ARBA00022833"/>
    </source>
</evidence>
<protein>
    <recommendedName>
        <fullName evidence="7">Creatininase</fullName>
    </recommendedName>
</protein>
<dbReference type="SUPFAM" id="SSF102215">
    <property type="entry name" value="Creatininase"/>
    <property type="match status" value="1"/>
</dbReference>
<evidence type="ECO:0000256" key="5">
    <source>
        <dbReference type="SAM" id="MobiDB-lite"/>
    </source>
</evidence>
<accession>A0A382MEV1</accession>
<dbReference type="AlphaFoldDB" id="A0A382MEV1"/>
<keyword evidence="2" id="KW-0479">Metal-binding</keyword>
<proteinExistence type="predicted"/>
<keyword evidence="3" id="KW-0378">Hydrolase</keyword>